<proteinExistence type="predicted"/>
<evidence type="ECO:0000259" key="3">
    <source>
        <dbReference type="Pfam" id="PF05699"/>
    </source>
</evidence>
<name>E9HKU5_DAPPU</name>
<keyword evidence="2" id="KW-0732">Signal</keyword>
<keyword evidence="5" id="KW-1185">Reference proteome</keyword>
<dbReference type="OrthoDB" id="5103at2759"/>
<evidence type="ECO:0000313" key="5">
    <source>
        <dbReference type="Proteomes" id="UP000000305"/>
    </source>
</evidence>
<feature type="coiled-coil region" evidence="1">
    <location>
        <begin position="74"/>
        <end position="101"/>
    </location>
</feature>
<evidence type="ECO:0000256" key="2">
    <source>
        <dbReference type="SAM" id="SignalP"/>
    </source>
</evidence>
<dbReference type="OMA" id="ANCNMAN"/>
<dbReference type="HOGENOM" id="CLU_1604387_0_0_1"/>
<dbReference type="InterPro" id="IPR008906">
    <property type="entry name" value="HATC_C_dom"/>
</dbReference>
<dbReference type="AlphaFoldDB" id="E9HKU5"/>
<dbReference type="InterPro" id="IPR012337">
    <property type="entry name" value="RNaseH-like_sf"/>
</dbReference>
<feature type="domain" description="HAT C-terminal dimerisation" evidence="3">
    <location>
        <begin position="111"/>
        <end position="187"/>
    </location>
</feature>
<gene>
    <name evidence="4" type="ORF">DAPPUDRAFT_330848</name>
</gene>
<dbReference type="KEGG" id="dpx:DAPPUDRAFT_330848"/>
<accession>E9HKU5</accession>
<dbReference type="EMBL" id="GL732672">
    <property type="protein sequence ID" value="EFX67631.1"/>
    <property type="molecule type" value="Genomic_DNA"/>
</dbReference>
<reference evidence="4 5" key="1">
    <citation type="journal article" date="2011" name="Science">
        <title>The ecoresponsive genome of Daphnia pulex.</title>
        <authorList>
            <person name="Colbourne J.K."/>
            <person name="Pfrender M.E."/>
            <person name="Gilbert D."/>
            <person name="Thomas W.K."/>
            <person name="Tucker A."/>
            <person name="Oakley T.H."/>
            <person name="Tokishita S."/>
            <person name="Aerts A."/>
            <person name="Arnold G.J."/>
            <person name="Basu M.K."/>
            <person name="Bauer D.J."/>
            <person name="Caceres C.E."/>
            <person name="Carmel L."/>
            <person name="Casola C."/>
            <person name="Choi J.H."/>
            <person name="Detter J.C."/>
            <person name="Dong Q."/>
            <person name="Dusheyko S."/>
            <person name="Eads B.D."/>
            <person name="Frohlich T."/>
            <person name="Geiler-Samerotte K.A."/>
            <person name="Gerlach D."/>
            <person name="Hatcher P."/>
            <person name="Jogdeo S."/>
            <person name="Krijgsveld J."/>
            <person name="Kriventseva E.V."/>
            <person name="Kultz D."/>
            <person name="Laforsch C."/>
            <person name="Lindquist E."/>
            <person name="Lopez J."/>
            <person name="Manak J.R."/>
            <person name="Muller J."/>
            <person name="Pangilinan J."/>
            <person name="Patwardhan R.P."/>
            <person name="Pitluck S."/>
            <person name="Pritham E.J."/>
            <person name="Rechtsteiner A."/>
            <person name="Rho M."/>
            <person name="Rogozin I.B."/>
            <person name="Sakarya O."/>
            <person name="Salamov A."/>
            <person name="Schaack S."/>
            <person name="Shapiro H."/>
            <person name="Shiga Y."/>
            <person name="Skalitzky C."/>
            <person name="Smith Z."/>
            <person name="Souvorov A."/>
            <person name="Sung W."/>
            <person name="Tang Z."/>
            <person name="Tsuchiya D."/>
            <person name="Tu H."/>
            <person name="Vos H."/>
            <person name="Wang M."/>
            <person name="Wolf Y.I."/>
            <person name="Yamagata H."/>
            <person name="Yamada T."/>
            <person name="Ye Y."/>
            <person name="Shaw J.R."/>
            <person name="Andrews J."/>
            <person name="Crease T.J."/>
            <person name="Tang H."/>
            <person name="Lucas S.M."/>
            <person name="Robertson H.M."/>
            <person name="Bork P."/>
            <person name="Koonin E.V."/>
            <person name="Zdobnov E.M."/>
            <person name="Grigoriev I.V."/>
            <person name="Lynch M."/>
            <person name="Boore J.L."/>
        </authorList>
    </citation>
    <scope>NUCLEOTIDE SEQUENCE [LARGE SCALE GENOMIC DNA]</scope>
</reference>
<dbReference type="Proteomes" id="UP000000305">
    <property type="component" value="Unassembled WGS sequence"/>
</dbReference>
<dbReference type="PANTHER" id="PTHR47611:SF1">
    <property type="entry name" value="CCHC-TYPE DOMAIN-CONTAINING PROTEIN"/>
    <property type="match status" value="1"/>
</dbReference>
<feature type="chain" id="PRO_5003238434" description="HAT C-terminal dimerisation domain-containing protein" evidence="2">
    <location>
        <begin position="17"/>
        <end position="192"/>
    </location>
</feature>
<dbReference type="PhylomeDB" id="E9HKU5"/>
<evidence type="ECO:0000313" key="4">
    <source>
        <dbReference type="EMBL" id="EFX67631.1"/>
    </source>
</evidence>
<feature type="signal peptide" evidence="2">
    <location>
        <begin position="1"/>
        <end position="16"/>
    </location>
</feature>
<dbReference type="InParanoid" id="E9HKU5"/>
<keyword evidence="1" id="KW-0175">Coiled coil</keyword>
<dbReference type="eggNOG" id="KOG1121">
    <property type="taxonomic scope" value="Eukaryota"/>
</dbReference>
<dbReference type="Pfam" id="PF05699">
    <property type="entry name" value="Dimer_Tnp_hAT"/>
    <property type="match status" value="1"/>
</dbReference>
<organism evidence="4 5">
    <name type="scientific">Daphnia pulex</name>
    <name type="common">Water flea</name>
    <dbReference type="NCBI Taxonomy" id="6669"/>
    <lineage>
        <taxon>Eukaryota</taxon>
        <taxon>Metazoa</taxon>
        <taxon>Ecdysozoa</taxon>
        <taxon>Arthropoda</taxon>
        <taxon>Crustacea</taxon>
        <taxon>Branchiopoda</taxon>
        <taxon>Diplostraca</taxon>
        <taxon>Cladocera</taxon>
        <taxon>Anomopoda</taxon>
        <taxon>Daphniidae</taxon>
        <taxon>Daphnia</taxon>
    </lineage>
</organism>
<evidence type="ECO:0000256" key="1">
    <source>
        <dbReference type="SAM" id="Coils"/>
    </source>
</evidence>
<protein>
    <recommendedName>
        <fullName evidence="3">HAT C-terminal dimerisation domain-containing protein</fullName>
    </recommendedName>
</protein>
<sequence>MKKRLAVLLTSEVVLAALYLDPRYNVMLEADQLKAAREHLLKLWRLIESNRSEPSTNTSARLPQPNLQPIETGAALENDELQEMLLEKEAERRERSTANEKESVIEKMIHDFVKDKLVDRSTDVLKYWEDNRLLKHQLYVLAKVALAVPCTQVSVERLFSGLKFILSVYRSNLTESILEDILVVRANALFTA</sequence>
<dbReference type="SUPFAM" id="SSF53098">
    <property type="entry name" value="Ribonuclease H-like"/>
    <property type="match status" value="1"/>
</dbReference>
<dbReference type="PANTHER" id="PTHR47611">
    <property type="entry name" value="HAT DIMERISATION DOMAIN, C-TERMINAL"/>
    <property type="match status" value="1"/>
</dbReference>
<dbReference type="GO" id="GO:0046983">
    <property type="term" value="F:protein dimerization activity"/>
    <property type="evidence" value="ECO:0007669"/>
    <property type="project" value="InterPro"/>
</dbReference>